<dbReference type="InterPro" id="IPR007213">
    <property type="entry name" value="Ppm1/Ppm2/Tcmp"/>
</dbReference>
<evidence type="ECO:0000256" key="3">
    <source>
        <dbReference type="SAM" id="MobiDB-lite"/>
    </source>
</evidence>
<dbReference type="Pfam" id="PF04072">
    <property type="entry name" value="LCM"/>
    <property type="match status" value="1"/>
</dbReference>
<feature type="signal peptide" evidence="4">
    <location>
        <begin position="1"/>
        <end position="22"/>
    </location>
</feature>
<dbReference type="SUPFAM" id="SSF53335">
    <property type="entry name" value="S-adenosyl-L-methionine-dependent methyltransferases"/>
    <property type="match status" value="1"/>
</dbReference>
<gene>
    <name evidence="5" type="ORF">PECAL_1P14010</name>
</gene>
<feature type="chain" id="PRO_5035246157" description="[Phosphatase 2A protein]-leucine-carboxy methyltransferase 1" evidence="4">
    <location>
        <begin position="23"/>
        <end position="341"/>
    </location>
</feature>
<dbReference type="GO" id="GO:0008168">
    <property type="term" value="F:methyltransferase activity"/>
    <property type="evidence" value="ECO:0007669"/>
    <property type="project" value="UniProtKB-KW"/>
</dbReference>
<dbReference type="EMBL" id="CAKKNE010000001">
    <property type="protein sequence ID" value="CAH0365002.1"/>
    <property type="molecule type" value="Genomic_DNA"/>
</dbReference>
<feature type="region of interest" description="Disordered" evidence="3">
    <location>
        <begin position="27"/>
        <end position="70"/>
    </location>
</feature>
<evidence type="ECO:0000313" key="6">
    <source>
        <dbReference type="Proteomes" id="UP000789595"/>
    </source>
</evidence>
<keyword evidence="1" id="KW-0489">Methyltransferase</keyword>
<evidence type="ECO:0000313" key="5">
    <source>
        <dbReference type="EMBL" id="CAH0365002.1"/>
    </source>
</evidence>
<keyword evidence="2" id="KW-0808">Transferase</keyword>
<dbReference type="PANTHER" id="PTHR43619">
    <property type="entry name" value="S-ADENOSYL-L-METHIONINE-DEPENDENT METHYLTRANSFERASE YKTD-RELATED"/>
    <property type="match status" value="1"/>
</dbReference>
<dbReference type="OrthoDB" id="203237at2759"/>
<protein>
    <recommendedName>
        <fullName evidence="7">[Phosphatase 2A protein]-leucine-carboxy methyltransferase 1</fullName>
    </recommendedName>
</protein>
<sequence>MPRISALALVVAAAALQRPSMAPLRCNALRAEPGPGGPPPGVATGGPPRGPPPGVKGGPPGGPPKKQRDETNPVVDAAVDALFSLLYVGDDSGAADSSKNLRVLWTRAVLSGRGIIDDPQAFEWLPTNTRWLVSPENAKRLPESLIEKLEWIGSRTRFLDQAVDAFLAEHASPQIVVVGAGYDTRCARYGGRAKFFEVDLPSAVDAKKRILAKRSPSITVEHLPLNLEDLKAGPSLPERLASSTSFDASRPTLYVFEAVLFYLSPPACSALLDAALNQGARVALTDSLTKLGVAPRGPAPPPNKVACAEFFEGRGGALGAHDVRWGGALHYADVVASSSTA</sequence>
<dbReference type="InterPro" id="IPR029063">
    <property type="entry name" value="SAM-dependent_MTases_sf"/>
</dbReference>
<keyword evidence="4" id="KW-0732">Signal</keyword>
<dbReference type="PANTHER" id="PTHR43619:SF2">
    <property type="entry name" value="S-ADENOSYL-L-METHIONINE-DEPENDENT METHYLTRANSFERASES SUPERFAMILY PROTEIN"/>
    <property type="match status" value="1"/>
</dbReference>
<dbReference type="GO" id="GO:0032259">
    <property type="term" value="P:methylation"/>
    <property type="evidence" value="ECO:0007669"/>
    <property type="project" value="UniProtKB-KW"/>
</dbReference>
<proteinExistence type="predicted"/>
<evidence type="ECO:0008006" key="7">
    <source>
        <dbReference type="Google" id="ProtNLM"/>
    </source>
</evidence>
<keyword evidence="6" id="KW-1185">Reference proteome</keyword>
<comment type="caution">
    <text evidence="5">The sequence shown here is derived from an EMBL/GenBank/DDBJ whole genome shotgun (WGS) entry which is preliminary data.</text>
</comment>
<evidence type="ECO:0000256" key="4">
    <source>
        <dbReference type="SAM" id="SignalP"/>
    </source>
</evidence>
<organism evidence="5 6">
    <name type="scientific">Pelagomonas calceolata</name>
    <dbReference type="NCBI Taxonomy" id="35677"/>
    <lineage>
        <taxon>Eukaryota</taxon>
        <taxon>Sar</taxon>
        <taxon>Stramenopiles</taxon>
        <taxon>Ochrophyta</taxon>
        <taxon>Pelagophyceae</taxon>
        <taxon>Pelagomonadales</taxon>
        <taxon>Pelagomonadaceae</taxon>
        <taxon>Pelagomonas</taxon>
    </lineage>
</organism>
<accession>A0A8J2WQP9</accession>
<dbReference type="Gene3D" id="3.40.50.150">
    <property type="entry name" value="Vaccinia Virus protein VP39"/>
    <property type="match status" value="1"/>
</dbReference>
<name>A0A8J2WQP9_9STRA</name>
<evidence type="ECO:0000256" key="2">
    <source>
        <dbReference type="ARBA" id="ARBA00022679"/>
    </source>
</evidence>
<dbReference type="Proteomes" id="UP000789595">
    <property type="component" value="Unassembled WGS sequence"/>
</dbReference>
<reference evidence="5" key="1">
    <citation type="submission" date="2021-11" db="EMBL/GenBank/DDBJ databases">
        <authorList>
            <consortium name="Genoscope - CEA"/>
            <person name="William W."/>
        </authorList>
    </citation>
    <scope>NUCLEOTIDE SEQUENCE</scope>
</reference>
<dbReference type="AlphaFoldDB" id="A0A8J2WQP9"/>
<evidence type="ECO:0000256" key="1">
    <source>
        <dbReference type="ARBA" id="ARBA00022603"/>
    </source>
</evidence>